<evidence type="ECO:0000256" key="6">
    <source>
        <dbReference type="SAM" id="Coils"/>
    </source>
</evidence>
<proteinExistence type="predicted"/>
<dbReference type="GO" id="GO:0005694">
    <property type="term" value="C:chromosome"/>
    <property type="evidence" value="ECO:0007669"/>
    <property type="project" value="UniProtKB-ARBA"/>
</dbReference>
<dbReference type="Proteomes" id="UP001497516">
    <property type="component" value="Chromosome 1"/>
</dbReference>
<keyword evidence="4 5" id="KW-0067">ATP-binding</keyword>
<dbReference type="Pfam" id="PF00580">
    <property type="entry name" value="UvrD-helicase"/>
    <property type="match status" value="1"/>
</dbReference>
<dbReference type="InterPro" id="IPR014016">
    <property type="entry name" value="UvrD-like_ATP-bd"/>
</dbReference>
<dbReference type="InterPro" id="IPR011990">
    <property type="entry name" value="TPR-like_helical_dom_sf"/>
</dbReference>
<dbReference type="Pfam" id="PF20073">
    <property type="entry name" value="DUF6469"/>
    <property type="match status" value="1"/>
</dbReference>
<evidence type="ECO:0000259" key="8">
    <source>
        <dbReference type="PROSITE" id="PS51198"/>
    </source>
</evidence>
<accession>A0AAV2C7P7</accession>
<dbReference type="GO" id="GO:0004386">
    <property type="term" value="F:helicase activity"/>
    <property type="evidence" value="ECO:0007669"/>
    <property type="project" value="UniProtKB-UniRule"/>
</dbReference>
<keyword evidence="1 5" id="KW-0547">Nucleotide-binding</keyword>
<dbReference type="Gene3D" id="3.40.50.300">
    <property type="entry name" value="P-loop containing nucleotide triphosphate hydrolases"/>
    <property type="match status" value="4"/>
</dbReference>
<dbReference type="PANTHER" id="PTHR21529">
    <property type="entry name" value="MAMMARY TURMOR VIRUS RECEPTOR HOMOLOG 1, 2 MTVR1, 2"/>
    <property type="match status" value="1"/>
</dbReference>
<keyword evidence="3 5" id="KW-0347">Helicase</keyword>
<evidence type="ECO:0000256" key="5">
    <source>
        <dbReference type="PROSITE-ProRule" id="PRU00560"/>
    </source>
</evidence>
<evidence type="ECO:0000256" key="1">
    <source>
        <dbReference type="ARBA" id="ARBA00022741"/>
    </source>
</evidence>
<keyword evidence="6" id="KW-0175">Coiled coil</keyword>
<dbReference type="InterPro" id="IPR041677">
    <property type="entry name" value="DNA2/NAM7_AAA_11"/>
</dbReference>
<feature type="binding site" evidence="5">
    <location>
        <begin position="1109"/>
        <end position="1116"/>
    </location>
    <ligand>
        <name>ATP</name>
        <dbReference type="ChEBI" id="CHEBI:30616"/>
    </ligand>
</feature>
<dbReference type="InterPro" id="IPR047187">
    <property type="entry name" value="SF1_C_Upf1"/>
</dbReference>
<feature type="compositionally biased region" description="Basic and acidic residues" evidence="7">
    <location>
        <begin position="2736"/>
        <end position="2753"/>
    </location>
</feature>
<evidence type="ECO:0000313" key="9">
    <source>
        <dbReference type="EMBL" id="CAL1352528.1"/>
    </source>
</evidence>
<dbReference type="PROSITE" id="PS51198">
    <property type="entry name" value="UVRD_HELICASE_ATP_BIND"/>
    <property type="match status" value="1"/>
</dbReference>
<keyword evidence="10" id="KW-1185">Reference proteome</keyword>
<keyword evidence="2 5" id="KW-0378">Hydrolase</keyword>
<dbReference type="Gene3D" id="1.25.40.10">
    <property type="entry name" value="Tetratricopeptide repeat domain"/>
    <property type="match status" value="1"/>
</dbReference>
<dbReference type="FunFam" id="3.40.50.300:FF:000326">
    <property type="entry name" value="P-loop containing nucleoside triphosphate hydrolase"/>
    <property type="match status" value="1"/>
</dbReference>
<feature type="coiled-coil region" evidence="6">
    <location>
        <begin position="1970"/>
        <end position="2025"/>
    </location>
</feature>
<evidence type="ECO:0000256" key="4">
    <source>
        <dbReference type="ARBA" id="ARBA00022840"/>
    </source>
</evidence>
<feature type="region of interest" description="Disordered" evidence="7">
    <location>
        <begin position="2713"/>
        <end position="2786"/>
    </location>
</feature>
<dbReference type="InterPro" id="IPR013986">
    <property type="entry name" value="DExx_box_DNA_helicase_dom_sf"/>
</dbReference>
<dbReference type="InterPro" id="IPR039904">
    <property type="entry name" value="TRANK1"/>
</dbReference>
<dbReference type="GO" id="GO:0005524">
    <property type="term" value="F:ATP binding"/>
    <property type="evidence" value="ECO:0007669"/>
    <property type="project" value="UniProtKB-UniRule"/>
</dbReference>
<name>A0AAV2C7P7_9ROSI</name>
<dbReference type="Pfam" id="PF13087">
    <property type="entry name" value="AAA_12"/>
    <property type="match status" value="1"/>
</dbReference>
<dbReference type="SUPFAM" id="SSF52540">
    <property type="entry name" value="P-loop containing nucleoside triphosphate hydrolases"/>
    <property type="match status" value="2"/>
</dbReference>
<evidence type="ECO:0000256" key="2">
    <source>
        <dbReference type="ARBA" id="ARBA00022801"/>
    </source>
</evidence>
<reference evidence="9 10" key="1">
    <citation type="submission" date="2024-04" db="EMBL/GenBank/DDBJ databases">
        <authorList>
            <person name="Fracassetti M."/>
        </authorList>
    </citation>
    <scope>NUCLEOTIDE SEQUENCE [LARGE SCALE GENOMIC DNA]</scope>
</reference>
<evidence type="ECO:0000313" key="10">
    <source>
        <dbReference type="Proteomes" id="UP001497516"/>
    </source>
</evidence>
<dbReference type="PANTHER" id="PTHR21529:SF4">
    <property type="entry name" value="TPR AND ANKYRIN REPEAT-CONTAINING PROTEIN 1"/>
    <property type="match status" value="1"/>
</dbReference>
<dbReference type="EMBL" id="OZ034813">
    <property type="protein sequence ID" value="CAL1352528.1"/>
    <property type="molecule type" value="Genomic_DNA"/>
</dbReference>
<dbReference type="InterPro" id="IPR045529">
    <property type="entry name" value="DUF6469"/>
</dbReference>
<evidence type="ECO:0000256" key="7">
    <source>
        <dbReference type="SAM" id="MobiDB-lite"/>
    </source>
</evidence>
<dbReference type="Gene3D" id="1.10.10.160">
    <property type="match status" value="1"/>
</dbReference>
<organism evidence="9 10">
    <name type="scientific">Linum trigynum</name>
    <dbReference type="NCBI Taxonomy" id="586398"/>
    <lineage>
        <taxon>Eukaryota</taxon>
        <taxon>Viridiplantae</taxon>
        <taxon>Streptophyta</taxon>
        <taxon>Embryophyta</taxon>
        <taxon>Tracheophyta</taxon>
        <taxon>Spermatophyta</taxon>
        <taxon>Magnoliopsida</taxon>
        <taxon>eudicotyledons</taxon>
        <taxon>Gunneridae</taxon>
        <taxon>Pentapetalae</taxon>
        <taxon>rosids</taxon>
        <taxon>fabids</taxon>
        <taxon>Malpighiales</taxon>
        <taxon>Linaceae</taxon>
        <taxon>Linum</taxon>
    </lineage>
</organism>
<protein>
    <recommendedName>
        <fullName evidence="8">UvrD-like helicase ATP-binding domain-containing protein</fullName>
    </recommendedName>
</protein>
<dbReference type="CDD" id="cd18808">
    <property type="entry name" value="SF1_C_Upf1"/>
    <property type="match status" value="1"/>
</dbReference>
<gene>
    <name evidence="9" type="ORF">LTRI10_LOCUS493</name>
</gene>
<dbReference type="SUPFAM" id="SSF48452">
    <property type="entry name" value="TPR-like"/>
    <property type="match status" value="1"/>
</dbReference>
<sequence length="2786" mass="314721">MTTRAQSGRREDDPLSISGRMFISTLFSWSLEDIFNENLFQVLEVPESFGSAGEYFKQFVVPLLEETRAELESAMEVISNATVAEVQGLQECKPYGTCLYDVAVRDWENCKGSNSGSELYRTMPGDIVVLADAKPETVSDLQRVGRSWSLALVTSISDDDDDVQESTSCTFFKIQASEDLVARREMRKSMTLIFLINVTTNRRIWNALHMSRNLNIINKVLSAKSLDKETCSLCYRQIDTNLKMDSDLNESQKEAVLACLRRVQCRHRSGLELIKGPPGTGKTKTVSTLLVGLLKMNCRTLTCTPTNVAVKEVASRVVKLLKSESTENASGGGSLLCPLGDILLLGNKDRLKLDPEVEEIYLDYRVQILTECFGSRTGWQPCINDMAHFLEHCVNLFSVHHEIESMLAERKDLGEEIETEGSSDMGSEKKKYESFLDFARDGVHSKVLPLLNCMMTMCTHIPETYMGTDIIEKIQCVNELLESFSNLLFCDSLISNEMEQLFTSPDSIHDSSHCYSAVTIEVCHRRTQCISELKGLRRTLETVKFPKATNKYAIREFCLKSASLIFCTAASSYKLYSVDMDPFEVLVIDEAAQLKECESTIPLQLPGIRHAILIGDECQLPAMVRSKACSEAGFGRSLFERLTSLEHPVHLLNIQYRMHPAISYFPNSIFYSGKIQDGENVESTSYDRRYLPGPMFGPYSFINVNAGREEMDDVGRSRKNMAEVAIVLKLVHNLHKAWNGSEQKLSIGVISPYAAQVIAIKKRLGKNYEGIEGFSVEVKSVDGFQGGEEDIIIISTVRSNKSGVIGFLSNAQRTNVALTRARHCLWILGCGRTLMNSESVWQSLVYDAKACNCFFEVGEDRSLGKVVLDVKKEYDQLEDLLSGDSQLFRNARWKVLFSDYFKASFGRLTTTRVKMAVISLLLKISGGWRPKKTNVDIKCERSSHIVKQFKVEGLYVICSVDMSKETKYIQVLKVWDILPLEDVRKLVNRLEGIFTTYTDEFIRNCNEKCYEGDLEVPKTWSTAFEIKRYKTLIGNEEKEGNSGAPEDECYVENSRVSDSLLLMKFYSLSSGVVKFLLTDNKGRELELPFEVTEEEEEVIMFPRSMFILGRSGTGKTTVLTMKLFKKEQMYHMTVQGLNEDNNDIESSSNDDGHVAGGAETVLKQLFVTVSGKLCYAVKHHVSQLKSFACGGNYSADQSSPSMNMINIDDMVQFKDIPDTFSEILPSSYPLVITFFKFLMMVDGTVGSSYFERFPGARQFLHGNMLSVGLQTLIKTREVNYERFSSTYWPHFNAKSTSKYDSSRVFTEIMSHIKGGICEERWSSDAVISRSDYVLLSESRASSLDVQQREVIYDIYEDYERMKMERGDFDVADLVIDLHRRLKTCAYKGQLMDYVYIDEVQDLTMRQIAIFKHVCRNVNEGFVFSGDTAQTIARGIDFRFEDIRCLFYTEFFDDDARKEKGHRISKIFQLSRNFRTHAGVLKLAQSVIDLLYHFFPSSIDKLNKETSRIFGEAPVLLEAGSDENAIMTIFGNKAGGHFVGFGAQQVILVRDDHVKREVYSYVGKQALVLTIVECKGLEFQDVLLYNFFGSSPLGNKWRVVYEYMTSQSLLDPSFPQSSTRFDLSKHNIMCSELKLLYVAITRTRQRLWICENIQDSSKPVFDYWKKKGLVQLRKLDEELAQAMQVASSPEEWKAQGYKLLREGNYEMATVCFERAGDEHGEKLAKAAGLRASADIMHSSNPEEASVARRQAANIFESIGKAEYAAECFYMLKDYEKAGKLYLQCGESARVKAGECFCNAGCYKLAAQVYFEGSHFSRCLIACAEGKLFEEGLQYIQQRKLLGGTMGTSTSSAKSRREVEKIEERKFLENAALHYHHLKEKVVMMRYVEEFDSVESMRSFLRSLSCLDELLSLEERSGNFLEAANIAKEKGDVVLEANLLEKAGHFKDASSLILLYVLAKSLWLAGSKGWPLKQFEEKRLLLEKAKSLANNEPEQYLNFVSLQGEILSNQESSLSVLERNLADSRRQKSISGQILSARKILDAHVKLNISKYAWEDKVVVVDEEKFSKDKLSRNSVSIETLVHCWTLWKDQITNMHEYLEEFDSKTTFDLAGYGEFCLGYFGVRRCFQNGKTIYVLLNPDAQWVREMDTRFVWKYGELTCIDVKQLFSLARRYWCSQLLSIGLSVLEKLEGLYSKSSSSSLFRKVKPLSYIYEIANFLLNSKFRFSDTDALDGYIKLSAADYFGCIFPLDWTESVLENMVKFRRSDLCRNMIRDLVLRDLSSKSWFSYGRLGRLALTILGSAREAFHGSGDDIMSNQSSSLNLPWKRLMEHLLGNVNAETPNDLECANLHGALVDTYSFDWKSASEYISPSCFLYLVERQLILVSSLKGYIISNKSSFLEWLFYQDGRNGNHSINSMLYSSVVGFIAQVAQQLLHQKKETVEWIKRCQPHGNDKDNYRAVVLRLVAIVLLLHLNCGSFHKLLIDMLSWRNVTEQLPRGFYNVLCKIKKCRTLNDAICVSAEAFQLIGNPVVLVNLGKNVSLKDLCPPAVFVDMTSNRSIDDVLVGLFDPRLDRERSDGRKQPPAPCAALSGLWNTFEEVLASGKSSSNNNFQIDPSTKEEIEKAITLLGDRIGLGLPNDEKCMKLLNEAISTVDELNQLLAILDTSENDGSTVAELIKKLQSRRPPIEQILNITRSQEDADRLLLGDITMSETIPTTVEDEENSSTCTAVDGANPDGGRIKASEADDKNASETKADSTNANASAAGKKGKGAKNKKGKRGNGGRKNKK</sequence>
<feature type="compositionally biased region" description="Basic residues" evidence="7">
    <location>
        <begin position="2765"/>
        <end position="2786"/>
    </location>
</feature>
<dbReference type="GO" id="GO:0016787">
    <property type="term" value="F:hydrolase activity"/>
    <property type="evidence" value="ECO:0007669"/>
    <property type="project" value="UniProtKB-UniRule"/>
</dbReference>
<dbReference type="InterPro" id="IPR027417">
    <property type="entry name" value="P-loop_NTPase"/>
</dbReference>
<dbReference type="InterPro" id="IPR041679">
    <property type="entry name" value="DNA2/NAM7-like_C"/>
</dbReference>
<evidence type="ECO:0000256" key="3">
    <source>
        <dbReference type="ARBA" id="ARBA00022806"/>
    </source>
</evidence>
<feature type="domain" description="UvrD-like helicase ATP-binding" evidence="8">
    <location>
        <begin position="1088"/>
        <end position="1476"/>
    </location>
</feature>
<dbReference type="Pfam" id="PF13086">
    <property type="entry name" value="AAA_11"/>
    <property type="match status" value="1"/>
</dbReference>